<accession>E1YII9</accession>
<dbReference type="CDD" id="cd01292">
    <property type="entry name" value="metallo-dependent_hydrolases"/>
    <property type="match status" value="1"/>
</dbReference>
<gene>
    <name evidence="3" type="ORF">N47_D28450</name>
</gene>
<protein>
    <recommendedName>
        <fullName evidence="2">Amidohydrolase-related domain-containing protein</fullName>
    </recommendedName>
</protein>
<organism evidence="3">
    <name type="scientific">uncultured Desulfobacterium sp</name>
    <dbReference type="NCBI Taxonomy" id="201089"/>
    <lineage>
        <taxon>Bacteria</taxon>
        <taxon>Pseudomonadati</taxon>
        <taxon>Thermodesulfobacteriota</taxon>
        <taxon>Desulfobacteria</taxon>
        <taxon>Desulfobacterales</taxon>
        <taxon>Desulfobacteriaceae</taxon>
        <taxon>Desulfobacterium</taxon>
        <taxon>environmental samples</taxon>
    </lineage>
</organism>
<reference evidence="3" key="1">
    <citation type="journal article" date="2011" name="Environ. Microbiol.">
        <title>Genomic insights into the metabolic potential of the polycyclic aromatic hydrocarbon degrading sulfate-reducing Deltaproteobacterium N47.</title>
        <authorList>
            <person name="Bergmann F."/>
            <person name="Selesi D."/>
            <person name="Weinmaier T."/>
            <person name="Tischler P."/>
            <person name="Rattei T."/>
            <person name="Meckenstock R.U."/>
        </authorList>
    </citation>
    <scope>NUCLEOTIDE SEQUENCE</scope>
</reference>
<dbReference type="InterPro" id="IPR032465">
    <property type="entry name" value="ACMSD"/>
</dbReference>
<sequence length="284" mass="32412">MTSKNYIEIFMKIIDFHYHPLSPLVDFLPQPMGLLRKRNPEWVKRFANIPSARDILSFLDEEEIDYAVLLAERIPTVTGIISNEYVASLCKGEPRLIPFCSINPALDIHMDVMLEKLVKEGFKGIKLWPSYQHFYPNQQNLYPLYATAQKLGIPILYHIGTSVFEGTKLKYCDPIYLDEVAVDFPKLNIVMAHAGRGFWYDKAFTLASLHKNIFLEISGLPPSKLLEYFPRLGRIGSKIIFGSDYPDVTSIKKNVDYIKTLPLEPSVIEAILGLNADKLLKIFA</sequence>
<dbReference type="InterPro" id="IPR006680">
    <property type="entry name" value="Amidohydro-rel"/>
</dbReference>
<dbReference type="EMBL" id="FR695874">
    <property type="protein sequence ID" value="CBX30036.1"/>
    <property type="molecule type" value="Genomic_DNA"/>
</dbReference>
<dbReference type="Pfam" id="PF04909">
    <property type="entry name" value="Amidohydro_2"/>
    <property type="match status" value="1"/>
</dbReference>
<dbReference type="PANTHER" id="PTHR21240:SF19">
    <property type="entry name" value="CATALYTIC_ HYDROLASE"/>
    <property type="match status" value="1"/>
</dbReference>
<evidence type="ECO:0000256" key="1">
    <source>
        <dbReference type="ARBA" id="ARBA00023239"/>
    </source>
</evidence>
<dbReference type="GO" id="GO:0016787">
    <property type="term" value="F:hydrolase activity"/>
    <property type="evidence" value="ECO:0007669"/>
    <property type="project" value="InterPro"/>
</dbReference>
<dbReference type="SUPFAM" id="SSF51556">
    <property type="entry name" value="Metallo-dependent hydrolases"/>
    <property type="match status" value="1"/>
</dbReference>
<dbReference type="PANTHER" id="PTHR21240">
    <property type="entry name" value="2-AMINO-3-CARBOXYLMUCONATE-6-SEMIALDEHYDE DECARBOXYLASE"/>
    <property type="match status" value="1"/>
</dbReference>
<dbReference type="InterPro" id="IPR032466">
    <property type="entry name" value="Metal_Hydrolase"/>
</dbReference>
<dbReference type="AlphaFoldDB" id="E1YII9"/>
<evidence type="ECO:0000313" key="3">
    <source>
        <dbReference type="EMBL" id="CBX30036.1"/>
    </source>
</evidence>
<evidence type="ECO:0000259" key="2">
    <source>
        <dbReference type="Pfam" id="PF04909"/>
    </source>
</evidence>
<dbReference type="Gene3D" id="3.20.20.140">
    <property type="entry name" value="Metal-dependent hydrolases"/>
    <property type="match status" value="1"/>
</dbReference>
<name>E1YII9_9BACT</name>
<feature type="domain" description="Amidohydrolase-related" evidence="2">
    <location>
        <begin position="14"/>
        <end position="281"/>
    </location>
</feature>
<dbReference type="GO" id="GO:0016831">
    <property type="term" value="F:carboxy-lyase activity"/>
    <property type="evidence" value="ECO:0007669"/>
    <property type="project" value="InterPro"/>
</dbReference>
<proteinExistence type="predicted"/>
<keyword evidence="1" id="KW-0456">Lyase</keyword>